<name>A0A8D0FRR4_STROC</name>
<dbReference type="Ensembl" id="ENSSOCT00000018529.1">
    <property type="protein sequence ID" value="ENSSOCP00000018063.1"/>
    <property type="gene ID" value="ENSSOCG00000013421.1"/>
</dbReference>
<dbReference type="InterPro" id="IPR009060">
    <property type="entry name" value="UBA-like_sf"/>
</dbReference>
<protein>
    <submittedName>
        <fullName evidence="3">Spermatogenesis associated serine rich 2</fullName>
    </submittedName>
</protein>
<dbReference type="GO" id="GO:0005737">
    <property type="term" value="C:cytoplasm"/>
    <property type="evidence" value="ECO:0007669"/>
    <property type="project" value="TreeGrafter"/>
</dbReference>
<evidence type="ECO:0000313" key="3">
    <source>
        <dbReference type="Ensembl" id="ENSSOCP00000018063.1"/>
    </source>
</evidence>
<dbReference type="PANTHER" id="PTHR15623:SF10">
    <property type="entry name" value="SPERMATOGENESIS-ASSOCIATED SERINE-RICH PROTEIN 2"/>
    <property type="match status" value="1"/>
</dbReference>
<evidence type="ECO:0000256" key="1">
    <source>
        <dbReference type="ARBA" id="ARBA00007105"/>
    </source>
</evidence>
<comment type="similarity">
    <text evidence="1">Belongs to the SPATS2 family.</text>
</comment>
<organism evidence="3 4">
    <name type="scientific">Strix occidentalis caurina</name>
    <name type="common">northern spotted owl</name>
    <dbReference type="NCBI Taxonomy" id="311401"/>
    <lineage>
        <taxon>Eukaryota</taxon>
        <taxon>Metazoa</taxon>
        <taxon>Chordata</taxon>
        <taxon>Craniata</taxon>
        <taxon>Vertebrata</taxon>
        <taxon>Euteleostomi</taxon>
        <taxon>Archelosauria</taxon>
        <taxon>Archosauria</taxon>
        <taxon>Dinosauria</taxon>
        <taxon>Saurischia</taxon>
        <taxon>Theropoda</taxon>
        <taxon>Coelurosauria</taxon>
        <taxon>Aves</taxon>
        <taxon>Neognathae</taxon>
        <taxon>Neoaves</taxon>
        <taxon>Telluraves</taxon>
        <taxon>Strigiformes</taxon>
        <taxon>Strigidae</taxon>
        <taxon>Strix</taxon>
    </lineage>
</organism>
<accession>A0A8D0FRR4</accession>
<feature type="region of interest" description="Disordered" evidence="2">
    <location>
        <begin position="84"/>
        <end position="127"/>
    </location>
</feature>
<dbReference type="InterPro" id="IPR009816">
    <property type="entry name" value="SPATS2-like"/>
</dbReference>
<dbReference type="Pfam" id="PF07139">
    <property type="entry name" value="SPATS2-like"/>
    <property type="match status" value="2"/>
</dbReference>
<keyword evidence="4" id="KW-1185">Reference proteome</keyword>
<dbReference type="PANTHER" id="PTHR15623">
    <property type="entry name" value="SPERMATOGENESIS-ASSOCIATED SERINE-RICH PROTEIN 2-RELATED"/>
    <property type="match status" value="1"/>
</dbReference>
<evidence type="ECO:0000313" key="4">
    <source>
        <dbReference type="Proteomes" id="UP000694551"/>
    </source>
</evidence>
<dbReference type="Proteomes" id="UP000694551">
    <property type="component" value="Unplaced"/>
</dbReference>
<evidence type="ECO:0000256" key="2">
    <source>
        <dbReference type="SAM" id="MobiDB-lite"/>
    </source>
</evidence>
<sequence>PKRGQNTYPSGFIFDVQSNTVMAQGGTFENMKEKISAVRAIVPNRSNNEIVLVLQHFDNCVDKTVQAFMEGNASEVLKEWTVTGKKKNKKKKTKPKPQAESSPGLPDPGKPASAEEEQSANSEKGGINGFHVNGCAHDTESVDSLSEGLDALSIDARELEDCESAAPDISPGDGHRVLEKQRSCLLLFFPRSFFVLGHSLCLLVGSNIEKSVKDLQRCTVSLARYRVVVKEEMDASIKKMKQVFAELQSR</sequence>
<reference evidence="3" key="2">
    <citation type="submission" date="2025-09" db="UniProtKB">
        <authorList>
            <consortium name="Ensembl"/>
        </authorList>
    </citation>
    <scope>IDENTIFICATION</scope>
</reference>
<dbReference type="SUPFAM" id="SSF46934">
    <property type="entry name" value="UBA-like"/>
    <property type="match status" value="1"/>
</dbReference>
<dbReference type="AlphaFoldDB" id="A0A8D0FRR4"/>
<feature type="compositionally biased region" description="Basic residues" evidence="2">
    <location>
        <begin position="84"/>
        <end position="95"/>
    </location>
</feature>
<reference evidence="3" key="1">
    <citation type="submission" date="2025-08" db="UniProtKB">
        <authorList>
            <consortium name="Ensembl"/>
        </authorList>
    </citation>
    <scope>IDENTIFICATION</scope>
</reference>
<proteinExistence type="inferred from homology"/>